<gene>
    <name evidence="1" type="ORF">SAMN04488563_5900</name>
</gene>
<dbReference type="AlphaFoldDB" id="A0A1H2LD49"/>
<protein>
    <submittedName>
        <fullName evidence="1">Uncharacterized protein</fullName>
    </submittedName>
</protein>
<dbReference type="Proteomes" id="UP000182977">
    <property type="component" value="Chromosome I"/>
</dbReference>
<reference evidence="2" key="1">
    <citation type="submission" date="2016-10" db="EMBL/GenBank/DDBJ databases">
        <authorList>
            <person name="Varghese N."/>
            <person name="Submissions S."/>
        </authorList>
    </citation>
    <scope>NUCLEOTIDE SEQUENCE [LARGE SCALE GENOMIC DNA]</scope>
    <source>
        <strain evidence="2">DSM 45079</strain>
    </source>
</reference>
<name>A0A1H2LD49_9ACTN</name>
<proteinExistence type="predicted"/>
<dbReference type="EMBL" id="LT629791">
    <property type="protein sequence ID" value="SDU78960.1"/>
    <property type="molecule type" value="Genomic_DNA"/>
</dbReference>
<evidence type="ECO:0000313" key="1">
    <source>
        <dbReference type="EMBL" id="SDU78960.1"/>
    </source>
</evidence>
<dbReference type="STRING" id="419479.SAMN04488563_5900"/>
<accession>A0A1H2LD49</accession>
<evidence type="ECO:0000313" key="2">
    <source>
        <dbReference type="Proteomes" id="UP000182977"/>
    </source>
</evidence>
<organism evidence="1 2">
    <name type="scientific">Jiangella alkaliphila</name>
    <dbReference type="NCBI Taxonomy" id="419479"/>
    <lineage>
        <taxon>Bacteria</taxon>
        <taxon>Bacillati</taxon>
        <taxon>Actinomycetota</taxon>
        <taxon>Actinomycetes</taxon>
        <taxon>Jiangellales</taxon>
        <taxon>Jiangellaceae</taxon>
        <taxon>Jiangella</taxon>
    </lineage>
</organism>
<keyword evidence="2" id="KW-1185">Reference proteome</keyword>
<sequence>MVPRTASLISGGRSYRATVSFTRAVKGVTFPEITAQLDTLYRQGFRVVEILAPYDGQDSLDHGVDGFTIDAASVSRDMGMTPEIERHLIVDVFIR</sequence>